<dbReference type="InterPro" id="IPR050668">
    <property type="entry name" value="Cytochrome_b5"/>
</dbReference>
<evidence type="ECO:0000313" key="6">
    <source>
        <dbReference type="EMBL" id="RXG45924.1"/>
    </source>
</evidence>
<dbReference type="Gene3D" id="3.10.120.10">
    <property type="entry name" value="Cytochrome b5-like heme/steroid binding domain"/>
    <property type="match status" value="1"/>
</dbReference>
<dbReference type="PANTHER" id="PTHR19359">
    <property type="entry name" value="CYTOCHROME B5"/>
    <property type="match status" value="1"/>
</dbReference>
<dbReference type="PROSITE" id="PS50255">
    <property type="entry name" value="CYTOCHROME_B5_2"/>
    <property type="match status" value="1"/>
</dbReference>
<evidence type="ECO:0000256" key="1">
    <source>
        <dbReference type="ARBA" id="ARBA00022617"/>
    </source>
</evidence>
<evidence type="ECO:0000256" key="4">
    <source>
        <dbReference type="ARBA" id="ARBA00038168"/>
    </source>
</evidence>
<dbReference type="Proteomes" id="UP000288725">
    <property type="component" value="Unassembled WGS sequence"/>
</dbReference>
<organism evidence="6 7">
    <name type="scientific">Verticillium dahliae</name>
    <name type="common">Verticillium wilt</name>
    <dbReference type="NCBI Taxonomy" id="27337"/>
    <lineage>
        <taxon>Eukaryota</taxon>
        <taxon>Fungi</taxon>
        <taxon>Dikarya</taxon>
        <taxon>Ascomycota</taxon>
        <taxon>Pezizomycotina</taxon>
        <taxon>Sordariomycetes</taxon>
        <taxon>Hypocreomycetidae</taxon>
        <taxon>Glomerellales</taxon>
        <taxon>Plectosphaerellaceae</taxon>
        <taxon>Verticillium</taxon>
    </lineage>
</organism>
<feature type="domain" description="Cytochrome b5 heme-binding" evidence="5">
    <location>
        <begin position="8"/>
        <end position="88"/>
    </location>
</feature>
<evidence type="ECO:0000256" key="2">
    <source>
        <dbReference type="ARBA" id="ARBA00022723"/>
    </source>
</evidence>
<gene>
    <name evidence="6" type="ORF">VDGE_30457</name>
</gene>
<comment type="similarity">
    <text evidence="4">Belongs to the cytochrome b5 family.</text>
</comment>
<comment type="caution">
    <text evidence="6">The sequence shown here is derived from an EMBL/GenBank/DDBJ whole genome shotgun (WGS) entry which is preliminary data.</text>
</comment>
<evidence type="ECO:0000256" key="3">
    <source>
        <dbReference type="ARBA" id="ARBA00023004"/>
    </source>
</evidence>
<name>A0A444RXS8_VERDA</name>
<evidence type="ECO:0000259" key="5">
    <source>
        <dbReference type="PROSITE" id="PS50255"/>
    </source>
</evidence>
<dbReference type="SUPFAM" id="SSF55856">
    <property type="entry name" value="Cytochrome b5-like heme/steroid binding domain"/>
    <property type="match status" value="1"/>
</dbReference>
<accession>A0A444RXS8</accession>
<dbReference type="SMART" id="SM01117">
    <property type="entry name" value="Cyt-b5"/>
    <property type="match status" value="1"/>
</dbReference>
<reference evidence="6 7" key="1">
    <citation type="submission" date="2018-12" db="EMBL/GenBank/DDBJ databases">
        <title>Genome of Verticillium dahliae isolate Getta Getta.</title>
        <authorList>
            <person name="Gardiner D.M."/>
        </authorList>
    </citation>
    <scope>NUCLEOTIDE SEQUENCE [LARGE SCALE GENOMIC DNA]</scope>
    <source>
        <strain evidence="6 7">Getta Getta</strain>
    </source>
</reference>
<dbReference type="Pfam" id="PF00173">
    <property type="entry name" value="Cyt-b5"/>
    <property type="match status" value="1"/>
</dbReference>
<keyword evidence="3" id="KW-0408">Iron</keyword>
<sequence>MAGDSTMDKVLRLSEIRHHDVAGDCWIAIHGTVYDITNLLDSHPGGKAILLRFCNHDTKQKNSCVLAVRHSINSNEKYPQHLGNGKFWQTKHSRL</sequence>
<dbReference type="InterPro" id="IPR036400">
    <property type="entry name" value="Cyt_B5-like_heme/steroid_sf"/>
</dbReference>
<protein>
    <recommendedName>
        <fullName evidence="5">Cytochrome b5 heme-binding domain-containing protein</fullName>
    </recommendedName>
</protein>
<dbReference type="GO" id="GO:0046872">
    <property type="term" value="F:metal ion binding"/>
    <property type="evidence" value="ECO:0007669"/>
    <property type="project" value="UniProtKB-KW"/>
</dbReference>
<proteinExistence type="inferred from homology"/>
<dbReference type="EMBL" id="RSDZ01000056">
    <property type="protein sequence ID" value="RXG45924.1"/>
    <property type="molecule type" value="Genomic_DNA"/>
</dbReference>
<dbReference type="GO" id="GO:0020037">
    <property type="term" value="F:heme binding"/>
    <property type="evidence" value="ECO:0007669"/>
    <property type="project" value="TreeGrafter"/>
</dbReference>
<keyword evidence="2" id="KW-0479">Metal-binding</keyword>
<dbReference type="InterPro" id="IPR001199">
    <property type="entry name" value="Cyt_B5-like_heme/steroid-bd"/>
</dbReference>
<dbReference type="AlphaFoldDB" id="A0A444RXS8"/>
<evidence type="ECO:0000313" key="7">
    <source>
        <dbReference type="Proteomes" id="UP000288725"/>
    </source>
</evidence>
<keyword evidence="1" id="KW-0349">Heme</keyword>
<dbReference type="GO" id="GO:0016020">
    <property type="term" value="C:membrane"/>
    <property type="evidence" value="ECO:0007669"/>
    <property type="project" value="TreeGrafter"/>
</dbReference>